<comment type="similarity">
    <text evidence="4 9">Belongs to the 1-acyl-sn-glycerol-3-phosphate acyltransferase family.</text>
</comment>
<dbReference type="STRING" id="1121391.SAMN02745206_02341"/>
<comment type="catalytic activity">
    <reaction evidence="1 9">
        <text>a 1-acyl-sn-glycero-3-phosphate + an acyl-CoA = a 1,2-diacyl-sn-glycero-3-phosphate + CoA</text>
        <dbReference type="Rhea" id="RHEA:19709"/>
        <dbReference type="ChEBI" id="CHEBI:57287"/>
        <dbReference type="ChEBI" id="CHEBI:57970"/>
        <dbReference type="ChEBI" id="CHEBI:58342"/>
        <dbReference type="ChEBI" id="CHEBI:58608"/>
        <dbReference type="EC" id="2.3.1.51"/>
    </reaction>
</comment>
<keyword evidence="9" id="KW-1208">Phospholipid metabolism</keyword>
<keyword evidence="9" id="KW-0443">Lipid metabolism</keyword>
<dbReference type="AlphaFoldDB" id="A0A1M5D3Q8"/>
<dbReference type="SMART" id="SM00563">
    <property type="entry name" value="PlsC"/>
    <property type="match status" value="1"/>
</dbReference>
<dbReference type="Proteomes" id="UP000184076">
    <property type="component" value="Unassembled WGS sequence"/>
</dbReference>
<dbReference type="InterPro" id="IPR004552">
    <property type="entry name" value="AGP_acyltrans"/>
</dbReference>
<dbReference type="EC" id="2.3.1.51" evidence="5 9"/>
<evidence type="ECO:0000256" key="2">
    <source>
        <dbReference type="ARBA" id="ARBA00004728"/>
    </source>
</evidence>
<keyword evidence="10" id="KW-0812">Transmembrane</keyword>
<keyword evidence="8 9" id="KW-0012">Acyltransferase</keyword>
<dbReference type="InterPro" id="IPR002123">
    <property type="entry name" value="Plipid/glycerol_acylTrfase"/>
</dbReference>
<comment type="pathway">
    <text evidence="3">Lipid metabolism.</text>
</comment>
<feature type="transmembrane region" description="Helical" evidence="10">
    <location>
        <begin position="7"/>
        <end position="30"/>
    </location>
</feature>
<evidence type="ECO:0000256" key="4">
    <source>
        <dbReference type="ARBA" id="ARBA00008655"/>
    </source>
</evidence>
<dbReference type="UniPathway" id="UPA00557">
    <property type="reaction ID" value="UER00613"/>
</dbReference>
<keyword evidence="13" id="KW-1185">Reference proteome</keyword>
<dbReference type="RefSeq" id="WP_073039673.1">
    <property type="nucleotide sequence ID" value="NZ_FQVB01000022.1"/>
</dbReference>
<keyword evidence="10" id="KW-0472">Membrane</keyword>
<comment type="domain">
    <text evidence="9">The HXXXXD motif is essential for acyltransferase activity and may constitute the binding site for the phosphate moiety of the glycerol-3-phosphate.</text>
</comment>
<dbReference type="GO" id="GO:0016024">
    <property type="term" value="P:CDP-diacylglycerol biosynthetic process"/>
    <property type="evidence" value="ECO:0007669"/>
    <property type="project" value="UniProtKB-UniPathway"/>
</dbReference>
<evidence type="ECO:0000256" key="7">
    <source>
        <dbReference type="ARBA" id="ARBA00022679"/>
    </source>
</evidence>
<name>A0A1M5D3Q8_9BACT</name>
<dbReference type="EMBL" id="FQVB01000022">
    <property type="protein sequence ID" value="SHF61659.1"/>
    <property type="molecule type" value="Genomic_DNA"/>
</dbReference>
<evidence type="ECO:0000313" key="12">
    <source>
        <dbReference type="EMBL" id="SHF61659.1"/>
    </source>
</evidence>
<protein>
    <recommendedName>
        <fullName evidence="6 9">1-acyl-sn-glycerol-3-phosphate acyltransferase</fullName>
        <ecNumber evidence="5 9">2.3.1.51</ecNumber>
    </recommendedName>
</protein>
<dbReference type="GO" id="GO:0016020">
    <property type="term" value="C:membrane"/>
    <property type="evidence" value="ECO:0007669"/>
    <property type="project" value="InterPro"/>
</dbReference>
<keyword evidence="9" id="KW-0444">Lipid biosynthesis</keyword>
<evidence type="ECO:0000256" key="6">
    <source>
        <dbReference type="ARBA" id="ARBA00016139"/>
    </source>
</evidence>
<evidence type="ECO:0000256" key="8">
    <source>
        <dbReference type="ARBA" id="ARBA00023315"/>
    </source>
</evidence>
<keyword evidence="10" id="KW-1133">Transmembrane helix</keyword>
<reference evidence="13" key="1">
    <citation type="submission" date="2016-11" db="EMBL/GenBank/DDBJ databases">
        <authorList>
            <person name="Varghese N."/>
            <person name="Submissions S."/>
        </authorList>
    </citation>
    <scope>NUCLEOTIDE SEQUENCE [LARGE SCALE GENOMIC DNA]</scope>
    <source>
        <strain evidence="13">DSM 9756</strain>
    </source>
</reference>
<dbReference type="PANTHER" id="PTHR10434">
    <property type="entry name" value="1-ACYL-SN-GLYCEROL-3-PHOSPHATE ACYLTRANSFERASE"/>
    <property type="match status" value="1"/>
</dbReference>
<keyword evidence="7 9" id="KW-0808">Transferase</keyword>
<evidence type="ECO:0000256" key="10">
    <source>
        <dbReference type="SAM" id="Phobius"/>
    </source>
</evidence>
<evidence type="ECO:0000256" key="3">
    <source>
        <dbReference type="ARBA" id="ARBA00005189"/>
    </source>
</evidence>
<gene>
    <name evidence="12" type="ORF">SAMN02745206_02341</name>
</gene>
<evidence type="ECO:0000313" key="13">
    <source>
        <dbReference type="Proteomes" id="UP000184076"/>
    </source>
</evidence>
<dbReference type="CDD" id="cd07989">
    <property type="entry name" value="LPLAT_AGPAT-like"/>
    <property type="match status" value="1"/>
</dbReference>
<dbReference type="SUPFAM" id="SSF69593">
    <property type="entry name" value="Glycerol-3-phosphate (1)-acyltransferase"/>
    <property type="match status" value="1"/>
</dbReference>
<organism evidence="12 13">
    <name type="scientific">Desulfacinum infernum DSM 9756</name>
    <dbReference type="NCBI Taxonomy" id="1121391"/>
    <lineage>
        <taxon>Bacteria</taxon>
        <taxon>Pseudomonadati</taxon>
        <taxon>Thermodesulfobacteriota</taxon>
        <taxon>Syntrophobacteria</taxon>
        <taxon>Syntrophobacterales</taxon>
        <taxon>Syntrophobacteraceae</taxon>
        <taxon>Desulfacinum</taxon>
    </lineage>
</organism>
<comment type="pathway">
    <text evidence="2">Phospholipid metabolism; CDP-diacylglycerol biosynthesis; CDP-diacylglycerol from sn-glycerol 3-phosphate: step 2/3.</text>
</comment>
<evidence type="ECO:0000256" key="1">
    <source>
        <dbReference type="ARBA" id="ARBA00001141"/>
    </source>
</evidence>
<dbReference type="GO" id="GO:0003841">
    <property type="term" value="F:1-acylglycerol-3-phosphate O-acyltransferase activity"/>
    <property type="evidence" value="ECO:0007669"/>
    <property type="project" value="UniProtKB-UniRule"/>
</dbReference>
<evidence type="ECO:0000256" key="9">
    <source>
        <dbReference type="RuleBase" id="RU361267"/>
    </source>
</evidence>
<dbReference type="GO" id="GO:0006654">
    <property type="term" value="P:phosphatidic acid biosynthetic process"/>
    <property type="evidence" value="ECO:0007669"/>
    <property type="project" value="TreeGrafter"/>
</dbReference>
<keyword evidence="9" id="KW-0594">Phospholipid biosynthesis</keyword>
<dbReference type="PANTHER" id="PTHR10434:SF11">
    <property type="entry name" value="1-ACYL-SN-GLYCEROL-3-PHOSPHATE ACYLTRANSFERASE"/>
    <property type="match status" value="1"/>
</dbReference>
<proteinExistence type="inferred from homology"/>
<evidence type="ECO:0000259" key="11">
    <source>
        <dbReference type="SMART" id="SM00563"/>
    </source>
</evidence>
<accession>A0A1M5D3Q8</accession>
<sequence length="255" mass="28668">MRYLRTALFYLMLLVSTVVMGLCAIGIVLLTRRSDWAHLCGRIWGNLNLWAAGVRVDVMGLERLKPYRPAVYAANHQSWFDIFTILGKLPVQFRWLAKEELFRIPLFGHAMRMIGYIPIDRADRKKAFESLEEASRRVREGTSIVIFPEGTRSRDGVIQPFKKGGIILAIKSGQPIVPVGLSGSHAILPKGGWLVRPGRIRMTIGDPIETAGFTMEDRDEVIFLVREAIRKYLTVREGGVLEAESTDTEVRSAAS</sequence>
<dbReference type="NCBIfam" id="TIGR00530">
    <property type="entry name" value="AGP_acyltrn"/>
    <property type="match status" value="1"/>
</dbReference>
<evidence type="ECO:0000256" key="5">
    <source>
        <dbReference type="ARBA" id="ARBA00013211"/>
    </source>
</evidence>
<feature type="domain" description="Phospholipid/glycerol acyltransferase" evidence="11">
    <location>
        <begin position="70"/>
        <end position="184"/>
    </location>
</feature>
<dbReference type="Pfam" id="PF01553">
    <property type="entry name" value="Acyltransferase"/>
    <property type="match status" value="1"/>
</dbReference>